<evidence type="ECO:0000313" key="2">
    <source>
        <dbReference type="Proteomes" id="UP000050920"/>
    </source>
</evidence>
<name>A0A0R2NX48_9LACO</name>
<organism evidence="1 2">
    <name type="scientific">Lactiplantibacillus fabifermentans DSM 21115</name>
    <dbReference type="NCBI Taxonomy" id="1413187"/>
    <lineage>
        <taxon>Bacteria</taxon>
        <taxon>Bacillati</taxon>
        <taxon>Bacillota</taxon>
        <taxon>Bacilli</taxon>
        <taxon>Lactobacillales</taxon>
        <taxon>Lactobacillaceae</taxon>
        <taxon>Lactiplantibacillus</taxon>
    </lineage>
</organism>
<proteinExistence type="predicted"/>
<protein>
    <submittedName>
        <fullName evidence="1">Uncharacterized protein</fullName>
    </submittedName>
</protein>
<dbReference type="EMBL" id="AYGX02000016">
    <property type="protein sequence ID" value="KRO29218.1"/>
    <property type="molecule type" value="Genomic_DNA"/>
</dbReference>
<accession>A0A0R2NX48</accession>
<dbReference type="RefSeq" id="WP_024626365.1">
    <property type="nucleotide sequence ID" value="NZ_AYGX02000016.1"/>
</dbReference>
<dbReference type="AlphaFoldDB" id="A0A0R2NX48"/>
<reference evidence="1 2" key="1">
    <citation type="journal article" date="2015" name="Genome Announc.">
        <title>Expanding the biotechnology potential of lactobacilli through comparative genomics of 213 strains and associated genera.</title>
        <authorList>
            <person name="Sun Z."/>
            <person name="Harris H.M."/>
            <person name="McCann A."/>
            <person name="Guo C."/>
            <person name="Argimon S."/>
            <person name="Zhang W."/>
            <person name="Yang X."/>
            <person name="Jeffery I.B."/>
            <person name="Cooney J.C."/>
            <person name="Kagawa T.F."/>
            <person name="Liu W."/>
            <person name="Song Y."/>
            <person name="Salvetti E."/>
            <person name="Wrobel A."/>
            <person name="Rasinkangas P."/>
            <person name="Parkhill J."/>
            <person name="Rea M.C."/>
            <person name="O'Sullivan O."/>
            <person name="Ritari J."/>
            <person name="Douillard F.P."/>
            <person name="Paul Ross R."/>
            <person name="Yang R."/>
            <person name="Briner A.E."/>
            <person name="Felis G.E."/>
            <person name="de Vos W.M."/>
            <person name="Barrangou R."/>
            <person name="Klaenhammer T.R."/>
            <person name="Caufield P.W."/>
            <person name="Cui Y."/>
            <person name="Zhang H."/>
            <person name="O'Toole P.W."/>
        </authorList>
    </citation>
    <scope>NUCLEOTIDE SEQUENCE [LARGE SCALE GENOMIC DNA]</scope>
    <source>
        <strain evidence="1 2">DSM 21115</strain>
    </source>
</reference>
<dbReference type="Proteomes" id="UP000050920">
    <property type="component" value="Unassembled WGS sequence"/>
</dbReference>
<keyword evidence="2" id="KW-1185">Reference proteome</keyword>
<evidence type="ECO:0000313" key="1">
    <source>
        <dbReference type="EMBL" id="KRO29218.1"/>
    </source>
</evidence>
<sequence>MDAITKFLQQYTFEPVTTKAKFDQHELTVNHDSREIPLGHFKLRLKNVDNQQDYPLTLTQQLQLTTPKTGLHLAQRLRGMHVHHADDITRNQLRVIVTLRPKGQSKAQATCPVPVIKQTASALPTSLPVYAFDDSEKIAINQTALARLFLHSPAGQEFTKVG</sequence>
<comment type="caution">
    <text evidence="1">The sequence shown here is derived from an EMBL/GenBank/DDBJ whole genome shotgun (WGS) entry which is preliminary data.</text>
</comment>
<gene>
    <name evidence="1" type="ORF">DY78_GL001269</name>
</gene>